<dbReference type="Proteomes" id="UP000595101">
    <property type="component" value="Chromosome"/>
</dbReference>
<reference evidence="2" key="1">
    <citation type="submission" date="2020-12" db="EMBL/GenBank/DDBJ databases">
        <title>FDA dAtabase for Regulatory Grade micrObial Sequences (FDA-ARGOS): Supporting development and validation of Infectious Disease Dx tests.</title>
        <authorList>
            <person name="Sproer C."/>
            <person name="Gronow S."/>
            <person name="Severitt S."/>
            <person name="Schroder I."/>
            <person name="Tallon L."/>
            <person name="Sadzewicz L."/>
            <person name="Zhao X."/>
            <person name="Boylan J."/>
            <person name="Ott S."/>
            <person name="Bowen H."/>
            <person name="Vavikolanu K."/>
            <person name="Mehta A."/>
            <person name="Aluvathingal J."/>
            <person name="Nadendla S."/>
            <person name="Lowell S."/>
            <person name="Myers T."/>
            <person name="Yan Y."/>
            <person name="Sichtig H."/>
        </authorList>
    </citation>
    <scope>NUCLEOTIDE SEQUENCE [LARGE SCALE GENOMIC DNA]</scope>
    <source>
        <strain evidence="2">FDAARGOS_933</strain>
    </source>
</reference>
<reference evidence="4 5" key="3">
    <citation type="submission" date="2023-10" db="EMBL/GenBank/DDBJ databases">
        <title>Genome analysis of psychrotrophic aerobic bacterium Aeromonas allosaccharophila BIM B-1809 isolated from infected fish.</title>
        <authorList>
            <person name="Leanovich S.I."/>
            <person name="Sidarenka A.V."/>
            <person name="Akhremchuk A.E."/>
            <person name="Sikolenko M.A."/>
            <person name="Valentovich L.N."/>
        </authorList>
    </citation>
    <scope>NUCLEOTIDE SEQUENCE [LARGE SCALE GENOMIC DNA]</scope>
    <source>
        <strain evidence="4 5">BIM B-1809</strain>
    </source>
</reference>
<dbReference type="EMBL" id="CP136584">
    <property type="protein sequence ID" value="WOE66782.1"/>
    <property type="molecule type" value="Genomic_DNA"/>
</dbReference>
<evidence type="ECO:0000313" key="5">
    <source>
        <dbReference type="Proteomes" id="UP001302667"/>
    </source>
</evidence>
<name>A0A0T6UYK4_9GAMM</name>
<proteinExistence type="predicted"/>
<dbReference type="RefSeq" id="WP_042063810.1">
    <property type="nucleotide sequence ID" value="NZ_CAAKNO010000084.1"/>
</dbReference>
<feature type="chain" id="PRO_5015044691" description="PepSY domain-containing protein" evidence="1">
    <location>
        <begin position="19"/>
        <end position="112"/>
    </location>
</feature>
<keyword evidence="5" id="KW-1185">Reference proteome</keyword>
<dbReference type="GeneID" id="60787399"/>
<dbReference type="EMBL" id="CP065745">
    <property type="protein sequence ID" value="QPR54166.1"/>
    <property type="molecule type" value="Genomic_DNA"/>
</dbReference>
<dbReference type="Proteomes" id="UP001213721">
    <property type="component" value="Chromosome"/>
</dbReference>
<feature type="signal peptide" evidence="1">
    <location>
        <begin position="1"/>
        <end position="18"/>
    </location>
</feature>
<gene>
    <name evidence="2" type="ORF">I6G90_17290</name>
    <name evidence="3" type="ORF">PYU98_21860</name>
    <name evidence="4" type="ORF">RY972_01230</name>
</gene>
<evidence type="ECO:0000313" key="4">
    <source>
        <dbReference type="EMBL" id="WOE66782.1"/>
    </source>
</evidence>
<dbReference type="EMBL" id="CP118988">
    <property type="protein sequence ID" value="WED76480.1"/>
    <property type="molecule type" value="Genomic_DNA"/>
</dbReference>
<dbReference type="AlphaFoldDB" id="A0A0T6UYK4"/>
<accession>A0A0T6UYK4</accession>
<dbReference type="Proteomes" id="UP001302667">
    <property type="component" value="Chromosome"/>
</dbReference>
<evidence type="ECO:0000313" key="3">
    <source>
        <dbReference type="EMBL" id="WED76480.1"/>
    </source>
</evidence>
<reference evidence="3" key="2">
    <citation type="submission" date="2023-02" db="EMBL/GenBank/DDBJ databases">
        <title>The sequence of Aeromonas allosaccharophila K520.</title>
        <authorList>
            <person name="Luo X."/>
        </authorList>
    </citation>
    <scope>NUCLEOTIDE SEQUENCE</scope>
    <source>
        <strain evidence="3">K520</strain>
    </source>
</reference>
<evidence type="ECO:0008006" key="6">
    <source>
        <dbReference type="Google" id="ProtNLM"/>
    </source>
</evidence>
<evidence type="ECO:0000313" key="2">
    <source>
        <dbReference type="EMBL" id="QPR54166.1"/>
    </source>
</evidence>
<dbReference type="KEGG" id="aall:I6G90_17290"/>
<protein>
    <recommendedName>
        <fullName evidence="6">PepSY domain-containing protein</fullName>
    </recommendedName>
</protein>
<organism evidence="2">
    <name type="scientific">Aeromonas allosaccharophila</name>
    <dbReference type="NCBI Taxonomy" id="656"/>
    <lineage>
        <taxon>Bacteria</taxon>
        <taxon>Pseudomonadati</taxon>
        <taxon>Pseudomonadota</taxon>
        <taxon>Gammaproteobacteria</taxon>
        <taxon>Aeromonadales</taxon>
        <taxon>Aeromonadaceae</taxon>
        <taxon>Aeromonas</taxon>
    </lineage>
</organism>
<keyword evidence="1" id="KW-0732">Signal</keyword>
<sequence>MNRALPLLGLLLPVLAQAVTPDEAQLQQAVHEGRVRPFHEMMEVAARLPVRVLRVDLGEEDGIWLYELRVIDRENSVIKVAYRADNLELVWAKGHHLERLFEPPKPPVEDDE</sequence>
<evidence type="ECO:0000256" key="1">
    <source>
        <dbReference type="SAM" id="SignalP"/>
    </source>
</evidence>